<gene>
    <name evidence="1" type="ORF">I6H43_01675</name>
</gene>
<sequence length="116" mass="12953">MGNDKAVVDAIFEELFFDNLPRYKKLLSAKSSTGCDAYHKASDIISKLDDEERDAIFSFFKLVIADTASVIFGTVDGSHFPNGIVDEFKLFYGKDEIQGCLQDYFISQAEAVGTYK</sequence>
<dbReference type="Proteomes" id="UP000595481">
    <property type="component" value="Chromosome"/>
</dbReference>
<reference evidence="1 2" key="1">
    <citation type="submission" date="2020-12" db="EMBL/GenBank/DDBJ databases">
        <title>FDA dAtabase for Regulatory Grade micrObial Sequences (FDA-ARGOS): Supporting development and validation of Infectious Disease Dx tests.</title>
        <authorList>
            <person name="Sproer C."/>
            <person name="Gronow S."/>
            <person name="Severitt S."/>
            <person name="Schroder I."/>
            <person name="Tallon L."/>
            <person name="Sadzewicz L."/>
            <person name="Zhao X."/>
            <person name="Boylan J."/>
            <person name="Ott S."/>
            <person name="Bowen H."/>
            <person name="Vavikolanu K."/>
            <person name="Mehta A."/>
            <person name="Aluvathingal J."/>
            <person name="Nadendla S."/>
            <person name="Lowell S."/>
            <person name="Myers T."/>
            <person name="Yan Y."/>
            <person name="Sichtig H."/>
        </authorList>
    </citation>
    <scope>NUCLEOTIDE SEQUENCE [LARGE SCALE GENOMIC DNA]</scope>
    <source>
        <strain evidence="1 2">FDAARGOS_986</strain>
    </source>
</reference>
<evidence type="ECO:0000313" key="1">
    <source>
        <dbReference type="EMBL" id="QQB20287.1"/>
    </source>
</evidence>
<accession>A0A7T4DP53</accession>
<organism evidence="1 2">
    <name type="scientific">Aeromonas jandaei</name>
    <dbReference type="NCBI Taxonomy" id="650"/>
    <lineage>
        <taxon>Bacteria</taxon>
        <taxon>Pseudomonadati</taxon>
        <taxon>Pseudomonadota</taxon>
        <taxon>Gammaproteobacteria</taxon>
        <taxon>Aeromonadales</taxon>
        <taxon>Aeromonadaceae</taxon>
        <taxon>Aeromonas</taxon>
    </lineage>
</organism>
<dbReference type="RefSeq" id="WP_042032020.1">
    <property type="nucleotide sequence ID" value="NZ_CAWMFX010000037.1"/>
</dbReference>
<dbReference type="EMBL" id="CP066092">
    <property type="protein sequence ID" value="QQB20287.1"/>
    <property type="molecule type" value="Genomic_DNA"/>
</dbReference>
<evidence type="ECO:0000313" key="2">
    <source>
        <dbReference type="Proteomes" id="UP000595481"/>
    </source>
</evidence>
<protein>
    <submittedName>
        <fullName evidence="1">Uncharacterized protein</fullName>
    </submittedName>
</protein>
<dbReference type="GeneID" id="69549953"/>
<name>A0A7T4DP53_AERJA</name>
<keyword evidence="2" id="KW-1185">Reference proteome</keyword>
<proteinExistence type="predicted"/>